<evidence type="ECO:0000256" key="1">
    <source>
        <dbReference type="SAM" id="MobiDB-lite"/>
    </source>
</evidence>
<evidence type="ECO:0000313" key="2">
    <source>
        <dbReference type="EMBL" id="KAL1836594.1"/>
    </source>
</evidence>
<dbReference type="Proteomes" id="UP001586593">
    <property type="component" value="Unassembled WGS sequence"/>
</dbReference>
<name>A0ABR3V494_9PEZI</name>
<feature type="region of interest" description="Disordered" evidence="1">
    <location>
        <begin position="20"/>
        <end position="63"/>
    </location>
</feature>
<keyword evidence="3" id="KW-1185">Reference proteome</keyword>
<reference evidence="2 3" key="1">
    <citation type="journal article" date="2024" name="Commun. Biol.">
        <title>Comparative genomic analysis of thermophilic fungi reveals convergent evolutionary adaptations and gene losses.</title>
        <authorList>
            <person name="Steindorff A.S."/>
            <person name="Aguilar-Pontes M.V."/>
            <person name="Robinson A.J."/>
            <person name="Andreopoulos B."/>
            <person name="LaButti K."/>
            <person name="Kuo A."/>
            <person name="Mondo S."/>
            <person name="Riley R."/>
            <person name="Otillar R."/>
            <person name="Haridas S."/>
            <person name="Lipzen A."/>
            <person name="Grimwood J."/>
            <person name="Schmutz J."/>
            <person name="Clum A."/>
            <person name="Reid I.D."/>
            <person name="Moisan M.C."/>
            <person name="Butler G."/>
            <person name="Nguyen T.T.M."/>
            <person name="Dewar K."/>
            <person name="Conant G."/>
            <person name="Drula E."/>
            <person name="Henrissat B."/>
            <person name="Hansel C."/>
            <person name="Singer S."/>
            <person name="Hutchinson M.I."/>
            <person name="de Vries R.P."/>
            <person name="Natvig D.O."/>
            <person name="Powell A.J."/>
            <person name="Tsang A."/>
            <person name="Grigoriev I.V."/>
        </authorList>
    </citation>
    <scope>NUCLEOTIDE SEQUENCE [LARGE SCALE GENOMIC DNA]</scope>
    <source>
        <strain evidence="2 3">ATCC 24622</strain>
    </source>
</reference>
<accession>A0ABR3V494</accession>
<comment type="caution">
    <text evidence="2">The sequence shown here is derived from an EMBL/GenBank/DDBJ whole genome shotgun (WGS) entry which is preliminary data.</text>
</comment>
<evidence type="ECO:0008006" key="4">
    <source>
        <dbReference type="Google" id="ProtNLM"/>
    </source>
</evidence>
<organism evidence="2 3">
    <name type="scientific">Phialemonium thermophilum</name>
    <dbReference type="NCBI Taxonomy" id="223376"/>
    <lineage>
        <taxon>Eukaryota</taxon>
        <taxon>Fungi</taxon>
        <taxon>Dikarya</taxon>
        <taxon>Ascomycota</taxon>
        <taxon>Pezizomycotina</taxon>
        <taxon>Sordariomycetes</taxon>
        <taxon>Sordariomycetidae</taxon>
        <taxon>Cephalothecales</taxon>
        <taxon>Cephalothecaceae</taxon>
        <taxon>Phialemonium</taxon>
    </lineage>
</organism>
<feature type="region of interest" description="Disordered" evidence="1">
    <location>
        <begin position="79"/>
        <end position="116"/>
    </location>
</feature>
<evidence type="ECO:0000313" key="3">
    <source>
        <dbReference type="Proteomes" id="UP001586593"/>
    </source>
</evidence>
<dbReference type="EMBL" id="JAZHXJ010002809">
    <property type="protein sequence ID" value="KAL1836594.1"/>
    <property type="molecule type" value="Genomic_DNA"/>
</dbReference>
<feature type="compositionally biased region" description="Basic and acidic residues" evidence="1">
    <location>
        <begin position="96"/>
        <end position="107"/>
    </location>
</feature>
<sequence length="116" mass="12449">MCGRYALALRPSQVRRMLEDDGLPVYDAPPDGYESDEASGGGGGEEDNTHHARRAAGPAPRQSYNFAPGYFGIVYRADTPDWGAGPARTHGKKATTARDDKGQGAERAEEEQQATP</sequence>
<protein>
    <recommendedName>
        <fullName evidence="4">SOS response associated peptidase (SRAP)</fullName>
    </recommendedName>
</protein>
<proteinExistence type="predicted"/>
<gene>
    <name evidence="2" type="ORF">VTK73DRAFT_5015</name>
</gene>